<feature type="transmembrane region" description="Helical" evidence="2">
    <location>
        <begin position="321"/>
        <end position="340"/>
    </location>
</feature>
<sequence length="392" mass="42433">MKLGQVFDPRNNALNAWRLALAGEVIFWHTFPIRGHLPNIRAVLQLLLCGGVDGFFAISGFLITASWLGNPRLREYLAARALRILPGFYVCLLVTAFVFAPLSVAIQGGSPGKLVASGAPLEFVLMNSAMALIKFDVGGTPTGIPSAGVWNASLWSLIWEVMCYLIVAVIGVVGLANRRWVSPVFLLLATAGAMTLPGLKFPDVMTQHEGDVRTALFFLACRTAIMFAAGALLYQWREVIPARWSLVAVSVVIVLASGFLPDYRVVGALPLAYAVVVSGALIRNKHLQLRTDLSYGMYIYAYPTQQLLLVCGLVTLNPLLLTGVTAAATVPLAAASWFLIEKPARRLKSRFRKNLPAPQDQFQDQSQGQPAMVRPTHEAAESALPPELPGTA</sequence>
<proteinExistence type="predicted"/>
<feature type="transmembrane region" description="Helical" evidence="2">
    <location>
        <begin position="153"/>
        <end position="173"/>
    </location>
</feature>
<gene>
    <name evidence="3" type="ORF">BN000_04431</name>
</gene>
<dbReference type="STRING" id="761804.BN000_04431"/>
<keyword evidence="2" id="KW-0812">Transmembrane</keyword>
<dbReference type="AlphaFoldDB" id="A0A0U1DM38"/>
<keyword evidence="3" id="KW-0012">Acyltransferase</keyword>
<feature type="transmembrane region" description="Helical" evidence="2">
    <location>
        <begin position="12"/>
        <end position="31"/>
    </location>
</feature>
<feature type="transmembrane region" description="Helical" evidence="2">
    <location>
        <begin position="241"/>
        <end position="259"/>
    </location>
</feature>
<keyword evidence="2" id="KW-0472">Membrane</keyword>
<reference evidence="4" key="1">
    <citation type="submission" date="2015-03" db="EMBL/GenBank/DDBJ databases">
        <authorList>
            <person name="Urmite Genomes"/>
        </authorList>
    </citation>
    <scope>NUCLEOTIDE SEQUENCE [LARGE SCALE GENOMIC DNA]</scope>
    <source>
        <strain evidence="4">CSUR P1344</strain>
    </source>
</reference>
<feature type="transmembrane region" description="Helical" evidence="2">
    <location>
        <begin position="295"/>
        <end position="315"/>
    </location>
</feature>
<evidence type="ECO:0000256" key="2">
    <source>
        <dbReference type="SAM" id="Phobius"/>
    </source>
</evidence>
<accession>A0A0U1DM38</accession>
<dbReference type="EMBL" id="CTEC01000002">
    <property type="protein sequence ID" value="CQD19143.1"/>
    <property type="molecule type" value="Genomic_DNA"/>
</dbReference>
<dbReference type="GO" id="GO:0000271">
    <property type="term" value="P:polysaccharide biosynthetic process"/>
    <property type="evidence" value="ECO:0007669"/>
    <property type="project" value="TreeGrafter"/>
</dbReference>
<feature type="transmembrane region" description="Helical" evidence="2">
    <location>
        <begin position="265"/>
        <end position="283"/>
    </location>
</feature>
<dbReference type="GO" id="GO:0016746">
    <property type="term" value="F:acyltransferase activity"/>
    <property type="evidence" value="ECO:0007669"/>
    <property type="project" value="UniProtKB-KW"/>
</dbReference>
<dbReference type="PANTHER" id="PTHR23028">
    <property type="entry name" value="ACETYLTRANSFERASE"/>
    <property type="match status" value="1"/>
</dbReference>
<feature type="transmembrane region" description="Helical" evidence="2">
    <location>
        <begin position="43"/>
        <end position="69"/>
    </location>
</feature>
<feature type="transmembrane region" description="Helical" evidence="2">
    <location>
        <begin position="180"/>
        <end position="199"/>
    </location>
</feature>
<evidence type="ECO:0000313" key="4">
    <source>
        <dbReference type="Proteomes" id="UP000199601"/>
    </source>
</evidence>
<dbReference type="PANTHER" id="PTHR23028:SF53">
    <property type="entry name" value="ACYL_TRANSF_3 DOMAIN-CONTAINING PROTEIN"/>
    <property type="match status" value="1"/>
</dbReference>
<evidence type="ECO:0000313" key="3">
    <source>
        <dbReference type="EMBL" id="CQD19143.1"/>
    </source>
</evidence>
<keyword evidence="3" id="KW-0808">Transferase</keyword>
<evidence type="ECO:0000256" key="1">
    <source>
        <dbReference type="SAM" id="MobiDB-lite"/>
    </source>
</evidence>
<protein>
    <submittedName>
        <fullName evidence="3">Putative acyltransferase</fullName>
    </submittedName>
</protein>
<feature type="region of interest" description="Disordered" evidence="1">
    <location>
        <begin position="356"/>
        <end position="392"/>
    </location>
</feature>
<dbReference type="OrthoDB" id="9796461at2"/>
<keyword evidence="4" id="KW-1185">Reference proteome</keyword>
<dbReference type="InterPro" id="IPR050879">
    <property type="entry name" value="Acyltransferase_3"/>
</dbReference>
<feature type="transmembrane region" description="Helical" evidence="2">
    <location>
        <begin position="81"/>
        <end position="102"/>
    </location>
</feature>
<keyword evidence="2" id="KW-1133">Transmembrane helix</keyword>
<dbReference type="RefSeq" id="WP_085242145.1">
    <property type="nucleotide sequence ID" value="NZ_CTEC01000002.1"/>
</dbReference>
<name>A0A0U1DM38_9MYCO</name>
<dbReference type="GO" id="GO:0016020">
    <property type="term" value="C:membrane"/>
    <property type="evidence" value="ECO:0007669"/>
    <property type="project" value="TreeGrafter"/>
</dbReference>
<dbReference type="Proteomes" id="UP000199601">
    <property type="component" value="Unassembled WGS sequence"/>
</dbReference>
<organism evidence="3 4">
    <name type="scientific">Mycobacterium europaeum</name>
    <dbReference type="NCBI Taxonomy" id="761804"/>
    <lineage>
        <taxon>Bacteria</taxon>
        <taxon>Bacillati</taxon>
        <taxon>Actinomycetota</taxon>
        <taxon>Actinomycetes</taxon>
        <taxon>Mycobacteriales</taxon>
        <taxon>Mycobacteriaceae</taxon>
        <taxon>Mycobacterium</taxon>
        <taxon>Mycobacterium simiae complex</taxon>
    </lineage>
</organism>
<feature type="transmembrane region" description="Helical" evidence="2">
    <location>
        <begin position="214"/>
        <end position="234"/>
    </location>
</feature>
<feature type="compositionally biased region" description="Low complexity" evidence="1">
    <location>
        <begin position="359"/>
        <end position="369"/>
    </location>
</feature>